<accession>A0A444X8F5</accession>
<dbReference type="AlphaFoldDB" id="A0A444X8F5"/>
<proteinExistence type="predicted"/>
<reference evidence="2 3" key="1">
    <citation type="submission" date="2019-01" db="EMBL/GenBank/DDBJ databases">
        <title>Sequencing of cultivated peanut Arachis hypogaea provides insights into genome evolution and oil improvement.</title>
        <authorList>
            <person name="Chen X."/>
        </authorList>
    </citation>
    <scope>NUCLEOTIDE SEQUENCE [LARGE SCALE GENOMIC DNA]</scope>
    <source>
        <strain evidence="3">cv. Fuhuasheng</strain>
        <tissue evidence="2">Leaves</tissue>
    </source>
</reference>
<name>A0A444X8F5_ARAHY</name>
<comment type="caution">
    <text evidence="2">The sequence shown here is derived from an EMBL/GenBank/DDBJ whole genome shotgun (WGS) entry which is preliminary data.</text>
</comment>
<feature type="region of interest" description="Disordered" evidence="1">
    <location>
        <begin position="1"/>
        <end position="42"/>
    </location>
</feature>
<organism evidence="2 3">
    <name type="scientific">Arachis hypogaea</name>
    <name type="common">Peanut</name>
    <dbReference type="NCBI Taxonomy" id="3818"/>
    <lineage>
        <taxon>Eukaryota</taxon>
        <taxon>Viridiplantae</taxon>
        <taxon>Streptophyta</taxon>
        <taxon>Embryophyta</taxon>
        <taxon>Tracheophyta</taxon>
        <taxon>Spermatophyta</taxon>
        <taxon>Magnoliopsida</taxon>
        <taxon>eudicotyledons</taxon>
        <taxon>Gunneridae</taxon>
        <taxon>Pentapetalae</taxon>
        <taxon>rosids</taxon>
        <taxon>fabids</taxon>
        <taxon>Fabales</taxon>
        <taxon>Fabaceae</taxon>
        <taxon>Papilionoideae</taxon>
        <taxon>50 kb inversion clade</taxon>
        <taxon>dalbergioids sensu lato</taxon>
        <taxon>Dalbergieae</taxon>
        <taxon>Pterocarpus clade</taxon>
        <taxon>Arachis</taxon>
    </lineage>
</organism>
<dbReference type="Proteomes" id="UP000289738">
    <property type="component" value="Chromosome B10"/>
</dbReference>
<evidence type="ECO:0000313" key="2">
    <source>
        <dbReference type="EMBL" id="RYQ85987.1"/>
    </source>
</evidence>
<dbReference type="EMBL" id="SDMP01000020">
    <property type="protein sequence ID" value="RYQ85987.1"/>
    <property type="molecule type" value="Genomic_DNA"/>
</dbReference>
<sequence>MTTGRGLTDHAAGRGRSRSPGRGRVSFGTAENSRFSPSTLTTPVTSQVTDLADQPFIMVPALNYAPSSTATTPSPTAQQPVATATPPPATEAVSPESSHRIRELESARELSGWLPVSTVLYGMLSTILPSERYSTIEWVGGSNRYWRMFVRDGTT</sequence>
<feature type="region of interest" description="Disordered" evidence="1">
    <location>
        <begin position="65"/>
        <end position="96"/>
    </location>
</feature>
<feature type="compositionally biased region" description="Polar residues" evidence="1">
    <location>
        <begin position="29"/>
        <end position="42"/>
    </location>
</feature>
<protein>
    <submittedName>
        <fullName evidence="2">Uncharacterized protein</fullName>
    </submittedName>
</protein>
<evidence type="ECO:0000256" key="1">
    <source>
        <dbReference type="SAM" id="MobiDB-lite"/>
    </source>
</evidence>
<evidence type="ECO:0000313" key="3">
    <source>
        <dbReference type="Proteomes" id="UP000289738"/>
    </source>
</evidence>
<keyword evidence="3" id="KW-1185">Reference proteome</keyword>
<gene>
    <name evidence="2" type="ORF">Ahy_B10g105640</name>
</gene>